<evidence type="ECO:0000259" key="1">
    <source>
        <dbReference type="Pfam" id="PF03732"/>
    </source>
</evidence>
<proteinExistence type="predicted"/>
<dbReference type="Pfam" id="PF03732">
    <property type="entry name" value="Retrotrans_gag"/>
    <property type="match status" value="1"/>
</dbReference>
<organism evidence="2 3">
    <name type="scientific">Nicotiana sylvestris</name>
    <name type="common">Wood tobacco</name>
    <name type="synonym">South American tobacco</name>
    <dbReference type="NCBI Taxonomy" id="4096"/>
    <lineage>
        <taxon>Eukaryota</taxon>
        <taxon>Viridiplantae</taxon>
        <taxon>Streptophyta</taxon>
        <taxon>Embryophyta</taxon>
        <taxon>Tracheophyta</taxon>
        <taxon>Spermatophyta</taxon>
        <taxon>Magnoliopsida</taxon>
        <taxon>eudicotyledons</taxon>
        <taxon>Gunneridae</taxon>
        <taxon>Pentapetalae</taxon>
        <taxon>asterids</taxon>
        <taxon>lamiids</taxon>
        <taxon>Solanales</taxon>
        <taxon>Solanaceae</taxon>
        <taxon>Nicotianoideae</taxon>
        <taxon>Nicotianeae</taxon>
        <taxon>Nicotiana</taxon>
    </lineage>
</organism>
<keyword evidence="2" id="KW-1185">Reference proteome</keyword>
<dbReference type="RefSeq" id="XP_009760437.1">
    <property type="nucleotide sequence ID" value="XM_009762135.1"/>
</dbReference>
<gene>
    <name evidence="3" type="primary">LOC104212778</name>
</gene>
<protein>
    <submittedName>
        <fullName evidence="3">Uncharacterized protein LOC104212778</fullName>
    </submittedName>
</protein>
<accession>A0A1U7UWM4</accession>
<reference evidence="3" key="2">
    <citation type="submission" date="2025-08" db="UniProtKB">
        <authorList>
            <consortium name="RefSeq"/>
        </authorList>
    </citation>
    <scope>IDENTIFICATION</scope>
    <source>
        <tissue evidence="3">Leaf</tissue>
    </source>
</reference>
<dbReference type="Proteomes" id="UP000189701">
    <property type="component" value="Unplaced"/>
</dbReference>
<sequence length="141" mass="16747">MKATTTESVELDSYRLRDVAVNWYESWELSRGENASPAIWLEFTEAFLHHYLPSELRRARADRFWTLRQGNMSVWEYSLQFDSLARYDPTIVSNIEDLVHRFVMELEPYLLNDCMSVSLQLDMDISRIQAYTQGVEERKQK</sequence>
<dbReference type="AlphaFoldDB" id="A0A1U7UWM4"/>
<feature type="domain" description="Retrotransposon gag" evidence="1">
    <location>
        <begin position="14"/>
        <end position="104"/>
    </location>
</feature>
<reference evidence="2" key="1">
    <citation type="journal article" date="2013" name="Genome Biol.">
        <title>Reference genomes and transcriptomes of Nicotiana sylvestris and Nicotiana tomentosiformis.</title>
        <authorList>
            <person name="Sierro N."/>
            <person name="Battey J.N."/>
            <person name="Ouadi S."/>
            <person name="Bovet L."/>
            <person name="Goepfert S."/>
            <person name="Bakaher N."/>
            <person name="Peitsch M.C."/>
            <person name="Ivanov N.V."/>
        </authorList>
    </citation>
    <scope>NUCLEOTIDE SEQUENCE [LARGE SCALE GENOMIC DNA]</scope>
</reference>
<evidence type="ECO:0000313" key="2">
    <source>
        <dbReference type="Proteomes" id="UP000189701"/>
    </source>
</evidence>
<dbReference type="InterPro" id="IPR005162">
    <property type="entry name" value="Retrotrans_gag_dom"/>
</dbReference>
<dbReference type="OrthoDB" id="1306017at2759"/>
<evidence type="ECO:0000313" key="3">
    <source>
        <dbReference type="RefSeq" id="XP_009760437.1"/>
    </source>
</evidence>
<name>A0A1U7UWM4_NICSY</name>